<dbReference type="Proteomes" id="UP000325030">
    <property type="component" value="Chromosome"/>
</dbReference>
<dbReference type="EMBL" id="AP018930">
    <property type="protein sequence ID" value="BBG25857.1"/>
    <property type="molecule type" value="Genomic_DNA"/>
</dbReference>
<organism evidence="1 2">
    <name type="scientific">Sulfuracidifex tepidarius</name>
    <dbReference type="NCBI Taxonomy" id="1294262"/>
    <lineage>
        <taxon>Archaea</taxon>
        <taxon>Thermoproteota</taxon>
        <taxon>Thermoprotei</taxon>
        <taxon>Sulfolobales</taxon>
        <taxon>Sulfolobaceae</taxon>
        <taxon>Sulfuracidifex</taxon>
    </lineage>
</organism>
<protein>
    <submittedName>
        <fullName evidence="1">Uncharacterized protein</fullName>
    </submittedName>
</protein>
<reference evidence="2" key="1">
    <citation type="submission" date="2018-09" db="EMBL/GenBank/DDBJ databases">
        <title>Complete Genome Sequencing of Sulfolobus sp. JCM 16834.</title>
        <authorList>
            <person name="Kato S."/>
            <person name="Itoh T."/>
            <person name="Ohkuma M."/>
        </authorList>
    </citation>
    <scope>NUCLEOTIDE SEQUENCE [LARGE SCALE GENOMIC DNA]</scope>
    <source>
        <strain evidence="2">IC-007</strain>
    </source>
</reference>
<dbReference type="AlphaFoldDB" id="A0A510E095"/>
<gene>
    <name evidence="1" type="ORF">IC007_0362</name>
</gene>
<evidence type="ECO:0000313" key="2">
    <source>
        <dbReference type="Proteomes" id="UP000325030"/>
    </source>
</evidence>
<accession>A0A510E095</accession>
<sequence length="41" mass="4361">MISTATLDLASTSSFGLSKTTLRKALSFLTTNLASLILQIM</sequence>
<proteinExistence type="predicted"/>
<evidence type="ECO:0000313" key="1">
    <source>
        <dbReference type="EMBL" id="BBG25857.1"/>
    </source>
</evidence>
<name>A0A510E095_9CREN</name>